<dbReference type="Gene3D" id="2.120.10.30">
    <property type="entry name" value="TolB, C-terminal domain"/>
    <property type="match status" value="1"/>
</dbReference>
<sequence>MKNIAISLSGIIALSLLAACSQKKPDPTKADTVANTSGQDVKLAAPYETKSAYTFCKVIGWPKGKTPTAPAGFKASLFADKLDNPRNIYVAKNGDIFVAEANTEPKTLKDKAENIISGKDKSQNMGKSANRITLFRDTNGDGIPDSRTVLLSHLHQPFGMLIIGHYFYVANTDGLLRFPYNVGQTKITDPGTMIVSLPAGGYNNHWTRNIRTNKDSSKIYISVGSGTNVGEQGPAVEKRRANVLVVNLDGTGEQVYASGLRNPAGIDFQPGTGVLYASVNERDELGGELVPDYLTSVKQGGFYGWPYAYWGQHEDPRHKGERPDLIKQAIVPDVSLGSHTASLGLKFYDGKAFPQHYINGAFIGMHGSWNSSKLVGYKVAFVPFTNNKPGKPEDFLTGFIANEAKKEVYGRPVGIAVMKDGSILVADDSGNKIWKVSVGK</sequence>
<name>A0ABY7T4W2_9SPHI</name>
<dbReference type="InterPro" id="IPR011042">
    <property type="entry name" value="6-blade_b-propeller_TolB-like"/>
</dbReference>
<gene>
    <name evidence="3" type="ORF">PQO05_22450</name>
</gene>
<evidence type="ECO:0000256" key="1">
    <source>
        <dbReference type="SAM" id="SignalP"/>
    </source>
</evidence>
<evidence type="ECO:0000313" key="4">
    <source>
        <dbReference type="Proteomes" id="UP001216139"/>
    </source>
</evidence>
<organism evidence="3 4">
    <name type="scientific">Mucilaginibacter jinjuensis</name>
    <dbReference type="NCBI Taxonomy" id="1176721"/>
    <lineage>
        <taxon>Bacteria</taxon>
        <taxon>Pseudomonadati</taxon>
        <taxon>Bacteroidota</taxon>
        <taxon>Sphingobacteriia</taxon>
        <taxon>Sphingobacteriales</taxon>
        <taxon>Sphingobacteriaceae</taxon>
        <taxon>Mucilaginibacter</taxon>
    </lineage>
</organism>
<feature type="domain" description="Pyrroloquinoline quinone-dependent pyranose dehydrogenase beta-propeller" evidence="2">
    <location>
        <begin position="68"/>
        <end position="436"/>
    </location>
</feature>
<dbReference type="SUPFAM" id="SSF50952">
    <property type="entry name" value="Soluble quinoprotein glucose dehydrogenase"/>
    <property type="match status" value="1"/>
</dbReference>
<keyword evidence="1" id="KW-0732">Signal</keyword>
<dbReference type="PROSITE" id="PS51257">
    <property type="entry name" value="PROKAR_LIPOPROTEIN"/>
    <property type="match status" value="1"/>
</dbReference>
<proteinExistence type="predicted"/>
<dbReference type="PANTHER" id="PTHR19328:SF55">
    <property type="entry name" value="BLR6566 PROTEIN"/>
    <property type="match status" value="1"/>
</dbReference>
<keyword evidence="4" id="KW-1185">Reference proteome</keyword>
<dbReference type="InterPro" id="IPR011041">
    <property type="entry name" value="Quinoprot_gluc/sorb_DH_b-prop"/>
</dbReference>
<feature type="signal peptide" evidence="1">
    <location>
        <begin position="1"/>
        <end position="18"/>
    </location>
</feature>
<evidence type="ECO:0000313" key="3">
    <source>
        <dbReference type="EMBL" id="WCT11504.1"/>
    </source>
</evidence>
<accession>A0ABY7T4W2</accession>
<dbReference type="InterPro" id="IPR054539">
    <property type="entry name" value="Beta-prop_PDH"/>
</dbReference>
<reference evidence="3 4" key="1">
    <citation type="submission" date="2023-02" db="EMBL/GenBank/DDBJ databases">
        <title>Genome sequence of Mucilaginibacter jinjuensis strain KACC 16571.</title>
        <authorList>
            <person name="Kim S."/>
            <person name="Heo J."/>
            <person name="Kwon S.-W."/>
        </authorList>
    </citation>
    <scope>NUCLEOTIDE SEQUENCE [LARGE SCALE GENOMIC DNA]</scope>
    <source>
        <strain evidence="3 4">KACC 16571</strain>
    </source>
</reference>
<dbReference type="RefSeq" id="WP_273629691.1">
    <property type="nucleotide sequence ID" value="NZ_CP117167.1"/>
</dbReference>
<dbReference type="Pfam" id="PF22807">
    <property type="entry name" value="TrAA12"/>
    <property type="match status" value="1"/>
</dbReference>
<dbReference type="PANTHER" id="PTHR19328">
    <property type="entry name" value="HEDGEHOG-INTERACTING PROTEIN"/>
    <property type="match status" value="1"/>
</dbReference>
<protein>
    <submittedName>
        <fullName evidence="3">Sorbosone dehydrogenase family protein</fullName>
    </submittedName>
</protein>
<dbReference type="EMBL" id="CP117167">
    <property type="protein sequence ID" value="WCT11504.1"/>
    <property type="molecule type" value="Genomic_DNA"/>
</dbReference>
<evidence type="ECO:0000259" key="2">
    <source>
        <dbReference type="Pfam" id="PF22807"/>
    </source>
</evidence>
<dbReference type="Proteomes" id="UP001216139">
    <property type="component" value="Chromosome"/>
</dbReference>
<feature type="chain" id="PRO_5047430625" evidence="1">
    <location>
        <begin position="19"/>
        <end position="440"/>
    </location>
</feature>